<feature type="region of interest" description="Disordered" evidence="1">
    <location>
        <begin position="360"/>
        <end position="389"/>
    </location>
</feature>
<dbReference type="InterPro" id="IPR058581">
    <property type="entry name" value="TM_HPP"/>
</dbReference>
<feature type="region of interest" description="Disordered" evidence="1">
    <location>
        <begin position="1"/>
        <end position="20"/>
    </location>
</feature>
<reference evidence="4 5" key="1">
    <citation type="submission" date="2013-03" db="EMBL/GenBank/DDBJ databases">
        <title>The Genome Sequence of Capronia coronata CBS 617.96.</title>
        <authorList>
            <consortium name="The Broad Institute Genomics Platform"/>
            <person name="Cuomo C."/>
            <person name="de Hoog S."/>
            <person name="Gorbushina A."/>
            <person name="Walker B."/>
            <person name="Young S.K."/>
            <person name="Zeng Q."/>
            <person name="Gargeya S."/>
            <person name="Fitzgerald M."/>
            <person name="Haas B."/>
            <person name="Abouelleil A."/>
            <person name="Allen A.W."/>
            <person name="Alvarado L."/>
            <person name="Arachchi H.M."/>
            <person name="Berlin A.M."/>
            <person name="Chapman S.B."/>
            <person name="Gainer-Dewar J."/>
            <person name="Goldberg J."/>
            <person name="Griggs A."/>
            <person name="Gujja S."/>
            <person name="Hansen M."/>
            <person name="Howarth C."/>
            <person name="Imamovic A."/>
            <person name="Ireland A."/>
            <person name="Larimer J."/>
            <person name="McCowan C."/>
            <person name="Murphy C."/>
            <person name="Pearson M."/>
            <person name="Poon T.W."/>
            <person name="Priest M."/>
            <person name="Roberts A."/>
            <person name="Saif S."/>
            <person name="Shea T."/>
            <person name="Sisk P."/>
            <person name="Sykes S."/>
            <person name="Wortman J."/>
            <person name="Nusbaum C."/>
            <person name="Birren B."/>
        </authorList>
    </citation>
    <scope>NUCLEOTIDE SEQUENCE [LARGE SCALE GENOMIC DNA]</scope>
    <source>
        <strain evidence="4 5">CBS 617.96</strain>
    </source>
</reference>
<evidence type="ECO:0000256" key="2">
    <source>
        <dbReference type="SAM" id="Phobius"/>
    </source>
</evidence>
<comment type="caution">
    <text evidence="4">The sequence shown here is derived from an EMBL/GenBank/DDBJ whole genome shotgun (WGS) entry which is preliminary data.</text>
</comment>
<name>W9YH51_9EURO</name>
<feature type="transmembrane region" description="Helical" evidence="2">
    <location>
        <begin position="134"/>
        <end position="152"/>
    </location>
</feature>
<dbReference type="GeneID" id="19160401"/>
<keyword evidence="2" id="KW-0472">Membrane</keyword>
<feature type="transmembrane region" description="Helical" evidence="2">
    <location>
        <begin position="204"/>
        <end position="226"/>
    </location>
</feature>
<dbReference type="PANTHER" id="PTHR33741:SF5">
    <property type="entry name" value="TRANSMEMBRANE PROTEIN DDB_G0269096-RELATED"/>
    <property type="match status" value="1"/>
</dbReference>
<keyword evidence="5" id="KW-1185">Reference proteome</keyword>
<feature type="compositionally biased region" description="Polar residues" evidence="1">
    <location>
        <begin position="314"/>
        <end position="327"/>
    </location>
</feature>
<gene>
    <name evidence="4" type="ORF">A1O1_05526</name>
</gene>
<feature type="compositionally biased region" description="Low complexity" evidence="1">
    <location>
        <begin position="271"/>
        <end position="280"/>
    </location>
</feature>
<dbReference type="Pfam" id="PF04982">
    <property type="entry name" value="TM_HPP"/>
    <property type="match status" value="1"/>
</dbReference>
<feature type="transmembrane region" description="Helical" evidence="2">
    <location>
        <begin position="73"/>
        <end position="97"/>
    </location>
</feature>
<feature type="region of interest" description="Disordered" evidence="1">
    <location>
        <begin position="256"/>
        <end position="333"/>
    </location>
</feature>
<keyword evidence="2" id="KW-0812">Transmembrane</keyword>
<organism evidence="4 5">
    <name type="scientific">Capronia coronata CBS 617.96</name>
    <dbReference type="NCBI Taxonomy" id="1182541"/>
    <lineage>
        <taxon>Eukaryota</taxon>
        <taxon>Fungi</taxon>
        <taxon>Dikarya</taxon>
        <taxon>Ascomycota</taxon>
        <taxon>Pezizomycotina</taxon>
        <taxon>Eurotiomycetes</taxon>
        <taxon>Chaetothyriomycetidae</taxon>
        <taxon>Chaetothyriales</taxon>
        <taxon>Herpotrichiellaceae</taxon>
        <taxon>Capronia</taxon>
    </lineage>
</organism>
<evidence type="ECO:0000313" key="4">
    <source>
        <dbReference type="EMBL" id="EXJ88596.1"/>
    </source>
</evidence>
<dbReference type="PANTHER" id="PTHR33741">
    <property type="entry name" value="TRANSMEMBRANE PROTEIN DDB_G0269096-RELATED"/>
    <property type="match status" value="1"/>
</dbReference>
<dbReference type="AlphaFoldDB" id="W9YH51"/>
<feature type="transmembrane region" description="Helical" evidence="2">
    <location>
        <begin position="164"/>
        <end position="184"/>
    </location>
</feature>
<evidence type="ECO:0000313" key="5">
    <source>
        <dbReference type="Proteomes" id="UP000019484"/>
    </source>
</evidence>
<accession>W9YH51</accession>
<feature type="compositionally biased region" description="Basic and acidic residues" evidence="1">
    <location>
        <begin position="302"/>
        <end position="311"/>
    </location>
</feature>
<protein>
    <recommendedName>
        <fullName evidence="3">HPP transmembrane region domain-containing protein</fullName>
    </recommendedName>
</protein>
<feature type="domain" description="HPP transmembrane region" evidence="3">
    <location>
        <begin position="72"/>
        <end position="235"/>
    </location>
</feature>
<dbReference type="eggNOG" id="ENOG502S3SU">
    <property type="taxonomic scope" value="Eukaryota"/>
</dbReference>
<dbReference type="HOGENOM" id="CLU_040397_0_1_1"/>
<proteinExistence type="predicted"/>
<dbReference type="EMBL" id="AMWN01000004">
    <property type="protein sequence ID" value="EXJ88596.1"/>
    <property type="molecule type" value="Genomic_DNA"/>
</dbReference>
<dbReference type="OrthoDB" id="2016548at2759"/>
<dbReference type="InterPro" id="IPR007065">
    <property type="entry name" value="HPP"/>
</dbReference>
<keyword evidence="2" id="KW-1133">Transmembrane helix</keyword>
<feature type="compositionally biased region" description="Polar residues" evidence="1">
    <location>
        <begin position="365"/>
        <end position="383"/>
    </location>
</feature>
<dbReference type="Proteomes" id="UP000019484">
    <property type="component" value="Unassembled WGS sequence"/>
</dbReference>
<evidence type="ECO:0000259" key="3">
    <source>
        <dbReference type="Pfam" id="PF04982"/>
    </source>
</evidence>
<sequence>MSSKYPRKAQPESQPSKPTLPFDIDNYLNPYVPRNPLYLLPAWISYWFGYRPPLKDAGGPSDRRCRHHYFQTITVWCSVFVGAFCGLAIIENVFLALPPLSGHEVPIIIASFGAAAILEYNTIESPLSQPRNLVLGHFLSAIVAVGITKLFALLPSARFDELRWLAGALAVGAASVVMSITKTVHPPAGATALLAATNVEIQHLGWWLLPLVLLAASLMLASALVLNNVAGRRFPIYWWTPIDLKALREERLERRPQAAFMDTDPEKAMESQSISPSTTSSRRKESGISDADTEAGSQEIGDGGHDEDLRKTGTRSTRLTHTASCSSAGRILHRPFSESAETLDRQLSATTSPAVAAIDGRMAGQRSQSRNRSKNQVESQTGQIDRLKDRSGENTRIIITRDQLIAPDWLQLNDYEDEILRILRERLKDG</sequence>
<dbReference type="STRING" id="1182541.W9YH51"/>
<evidence type="ECO:0000256" key="1">
    <source>
        <dbReference type="SAM" id="MobiDB-lite"/>
    </source>
</evidence>
<dbReference type="RefSeq" id="XP_007724602.1">
    <property type="nucleotide sequence ID" value="XM_007726412.1"/>
</dbReference>